<accession>H2C6P5</accession>
<dbReference type="Pfam" id="PF01926">
    <property type="entry name" value="MMR_HSR1"/>
    <property type="match status" value="1"/>
</dbReference>
<comment type="cofactor">
    <cofactor evidence="6">
        <name>Mg(2+)</name>
        <dbReference type="ChEBI" id="CHEBI:18420"/>
    </cofactor>
</comment>
<dbReference type="GO" id="GO:0043022">
    <property type="term" value="F:ribosome binding"/>
    <property type="evidence" value="ECO:0007669"/>
    <property type="project" value="TreeGrafter"/>
</dbReference>
<feature type="binding site" evidence="6">
    <location>
        <position position="192"/>
    </location>
    <ligand>
        <name>Mg(2+)</name>
        <dbReference type="ChEBI" id="CHEBI:18420"/>
    </ligand>
</feature>
<dbReference type="Gene3D" id="3.40.50.300">
    <property type="entry name" value="P-loop containing nucleotide triphosphate hydrolases"/>
    <property type="match status" value="1"/>
</dbReference>
<dbReference type="PIRSF" id="PIRSF006809">
    <property type="entry name" value="GTP-binding_hflX_prd"/>
    <property type="match status" value="1"/>
</dbReference>
<dbReference type="RefSeq" id="WP_009073564.1">
    <property type="nucleotide sequence ID" value="NZ_JH597768.1"/>
</dbReference>
<feature type="binding site" evidence="5">
    <location>
        <begin position="333"/>
        <end position="335"/>
    </location>
    <ligand>
        <name>GTP</name>
        <dbReference type="ChEBI" id="CHEBI:37565"/>
    </ligand>
</feature>
<evidence type="ECO:0000256" key="1">
    <source>
        <dbReference type="ARBA" id="ARBA00022723"/>
    </source>
</evidence>
<dbReference type="Pfam" id="PF16360">
    <property type="entry name" value="GTP-bdg_M"/>
    <property type="match status" value="1"/>
</dbReference>
<feature type="binding site" evidence="5">
    <location>
        <begin position="210"/>
        <end position="214"/>
    </location>
    <ligand>
        <name>GTP</name>
        <dbReference type="ChEBI" id="CHEBI:37565"/>
    </ligand>
</feature>
<evidence type="ECO:0000256" key="3">
    <source>
        <dbReference type="ARBA" id="ARBA00022842"/>
    </source>
</evidence>
<dbReference type="GO" id="GO:0046872">
    <property type="term" value="F:metal ion binding"/>
    <property type="evidence" value="ECO:0007669"/>
    <property type="project" value="UniProtKB-KW"/>
</dbReference>
<protein>
    <submittedName>
        <fullName evidence="8">GTP-binding protein HflX</fullName>
    </submittedName>
</protein>
<feature type="binding site" evidence="5">
    <location>
        <begin position="299"/>
        <end position="302"/>
    </location>
    <ligand>
        <name>GTP</name>
        <dbReference type="ChEBI" id="CHEBI:37565"/>
    </ligand>
</feature>
<keyword evidence="3 6" id="KW-0460">Magnesium</keyword>
<dbReference type="InterPro" id="IPR016496">
    <property type="entry name" value="GTPase_HflX"/>
</dbReference>
<keyword evidence="9" id="KW-1185">Reference proteome</keyword>
<dbReference type="Gene3D" id="3.40.50.11060">
    <property type="entry name" value="GTPase HflX, N-terminal domain"/>
    <property type="match status" value="1"/>
</dbReference>
<name>H2C6P5_9CREN</name>
<evidence type="ECO:0000256" key="2">
    <source>
        <dbReference type="ARBA" id="ARBA00022741"/>
    </source>
</evidence>
<evidence type="ECO:0000313" key="9">
    <source>
        <dbReference type="Proteomes" id="UP000003980"/>
    </source>
</evidence>
<dbReference type="CDD" id="cd01878">
    <property type="entry name" value="HflX"/>
    <property type="match status" value="1"/>
</dbReference>
<dbReference type="InterPro" id="IPR027417">
    <property type="entry name" value="P-loop_NTPase"/>
</dbReference>
<sequence>MRAVLFASEDYLDEAMSLAESAGYDVIDIYKLPRKPNPSFYISKDKVDKLIERDNVEGVIIFDTLAPRHFINLNKLLFKKKIVDKVLLLLEIFALHAGSKEAKLQIELARLKHELPIIKDAYSRAKKSEQQGPLGAGVYGVESQIRLFSRKINRITKELEHVKKFREAQVVRTREEGLPYVAISGYTNAGKTSIFNALTNLRQATDSSMFTTTSPKRYLITHNKKRVMLVDTVGFIRGIPPQIIEAFFVTLSEIKYASALLMVFDISLEESMIVEMIRSSFAILRELGISGKPLLVVANKVDLLEGSYEEKLKLIRGLAEEYYNPVIDSILVSAKTLFNINTLRDKIFSLV</sequence>
<dbReference type="PANTHER" id="PTHR10229:SF8">
    <property type="entry name" value="GTPASE HFLX"/>
    <property type="match status" value="1"/>
</dbReference>
<dbReference type="InterPro" id="IPR025121">
    <property type="entry name" value="GTPase_HflX_N"/>
</dbReference>
<feature type="binding site" evidence="5">
    <location>
        <begin position="231"/>
        <end position="234"/>
    </location>
    <ligand>
        <name>GTP</name>
        <dbReference type="ChEBI" id="CHEBI:37565"/>
    </ligand>
</feature>
<keyword evidence="2 5" id="KW-0547">Nucleotide-binding</keyword>
<feature type="binding site" evidence="6">
    <location>
        <position position="212"/>
    </location>
    <ligand>
        <name>Mg(2+)</name>
        <dbReference type="ChEBI" id="CHEBI:18420"/>
    </ligand>
</feature>
<gene>
    <name evidence="8" type="ORF">MetMK1DRAFT_00022350</name>
</gene>
<dbReference type="Gene3D" id="6.10.250.2860">
    <property type="match status" value="1"/>
</dbReference>
<dbReference type="HOGENOM" id="CLU_019597_2_0_2"/>
<evidence type="ECO:0000256" key="5">
    <source>
        <dbReference type="PIRSR" id="PIRSR006809-1"/>
    </source>
</evidence>
<dbReference type="GO" id="GO:0005525">
    <property type="term" value="F:GTP binding"/>
    <property type="evidence" value="ECO:0007669"/>
    <property type="project" value="UniProtKB-KW"/>
</dbReference>
<dbReference type="InterPro" id="IPR006073">
    <property type="entry name" value="GTP-bd"/>
</dbReference>
<dbReference type="eggNOG" id="arCOG00353">
    <property type="taxonomic scope" value="Archaea"/>
</dbReference>
<dbReference type="AlphaFoldDB" id="H2C6P5"/>
<dbReference type="EMBL" id="JH597768">
    <property type="protein sequence ID" value="EHP69472.1"/>
    <property type="molecule type" value="Genomic_DNA"/>
</dbReference>
<dbReference type="NCBIfam" id="TIGR03156">
    <property type="entry name" value="GTP_HflX"/>
    <property type="match status" value="1"/>
</dbReference>
<evidence type="ECO:0000313" key="8">
    <source>
        <dbReference type="EMBL" id="EHP69472.1"/>
    </source>
</evidence>
<dbReference type="InterPro" id="IPR032305">
    <property type="entry name" value="GTP-bd_M"/>
</dbReference>
<dbReference type="SUPFAM" id="SSF52540">
    <property type="entry name" value="P-loop containing nucleoside triphosphate hydrolases"/>
    <property type="match status" value="1"/>
</dbReference>
<evidence type="ECO:0000256" key="4">
    <source>
        <dbReference type="ARBA" id="ARBA00023134"/>
    </source>
</evidence>
<dbReference type="InterPro" id="IPR042108">
    <property type="entry name" value="GTPase_HflX_N_sf"/>
</dbReference>
<dbReference type="PANTHER" id="PTHR10229">
    <property type="entry name" value="GTP-BINDING PROTEIN HFLX"/>
    <property type="match status" value="1"/>
</dbReference>
<dbReference type="STRING" id="671065.MetMK1DRAFT_00022350"/>
<dbReference type="GO" id="GO:0005737">
    <property type="term" value="C:cytoplasm"/>
    <property type="evidence" value="ECO:0007669"/>
    <property type="project" value="TreeGrafter"/>
</dbReference>
<dbReference type="OrthoDB" id="10150at2157"/>
<reference evidence="8 9" key="1">
    <citation type="submission" date="2012-01" db="EMBL/GenBank/DDBJ databases">
        <title>Improved High-Quality Draft sequence of Metallosphaera yellowstonensis MK1.</title>
        <authorList>
            <consortium name="US DOE Joint Genome Institute"/>
            <person name="Lucas S."/>
            <person name="Han J."/>
            <person name="Cheng J.-F."/>
            <person name="Goodwin L."/>
            <person name="Pitluck S."/>
            <person name="Peters L."/>
            <person name="Teshima H."/>
            <person name="Detter J.C."/>
            <person name="Han C."/>
            <person name="Tapia R."/>
            <person name="Land M."/>
            <person name="Hauser L."/>
            <person name="Kyrpides N."/>
            <person name="Kozubal M."/>
            <person name="Macur R.E."/>
            <person name="Jay Z."/>
            <person name="Inskeep W."/>
            <person name="Woyke T."/>
        </authorList>
    </citation>
    <scope>NUCLEOTIDE SEQUENCE [LARGE SCALE GENOMIC DNA]</scope>
    <source>
        <strain evidence="8 9">MK1</strain>
    </source>
</reference>
<feature type="binding site" evidence="5">
    <location>
        <begin position="185"/>
        <end position="192"/>
    </location>
    <ligand>
        <name>GTP</name>
        <dbReference type="ChEBI" id="CHEBI:37565"/>
    </ligand>
</feature>
<dbReference type="Proteomes" id="UP000003980">
    <property type="component" value="Unassembled WGS sequence"/>
</dbReference>
<organism evidence="8 9">
    <name type="scientific">Metallosphaera yellowstonensis MK1</name>
    <dbReference type="NCBI Taxonomy" id="671065"/>
    <lineage>
        <taxon>Archaea</taxon>
        <taxon>Thermoproteota</taxon>
        <taxon>Thermoprotei</taxon>
        <taxon>Sulfolobales</taxon>
        <taxon>Sulfolobaceae</taxon>
        <taxon>Metallosphaera</taxon>
    </lineage>
</organism>
<keyword evidence="4 5" id="KW-0342">GTP-binding</keyword>
<dbReference type="PROSITE" id="PS51705">
    <property type="entry name" value="G_HFLX"/>
    <property type="match status" value="1"/>
</dbReference>
<evidence type="ECO:0000259" key="7">
    <source>
        <dbReference type="PROSITE" id="PS51705"/>
    </source>
</evidence>
<dbReference type="InterPro" id="IPR030394">
    <property type="entry name" value="G_HFLX_dom"/>
</dbReference>
<feature type="domain" description="Hflx-type G" evidence="7">
    <location>
        <begin position="179"/>
        <end position="351"/>
    </location>
</feature>
<keyword evidence="1 6" id="KW-0479">Metal-binding</keyword>
<proteinExistence type="predicted"/>
<evidence type="ECO:0000256" key="6">
    <source>
        <dbReference type="PIRSR" id="PIRSR006809-2"/>
    </source>
</evidence>
<dbReference type="Pfam" id="PF13167">
    <property type="entry name" value="GTP-bdg_N"/>
    <property type="match status" value="1"/>
</dbReference>